<reference evidence="8 9" key="1">
    <citation type="submission" date="2017-11" db="EMBL/GenBank/DDBJ databases">
        <title>Comparative genomics of Botrytis spp.</title>
        <authorList>
            <person name="Valero-Jimenez C.A."/>
            <person name="Tapia P."/>
            <person name="Veloso J."/>
            <person name="Silva-Moreno E."/>
            <person name="Staats M."/>
            <person name="Valdes J.H."/>
            <person name="Van Kan J.A.L."/>
        </authorList>
    </citation>
    <scope>NUCLEOTIDE SEQUENCE [LARGE SCALE GENOMIC DNA]</scope>
    <source>
        <strain evidence="8 9">MUCL2830</strain>
    </source>
</reference>
<dbReference type="SUPFAM" id="SSF103473">
    <property type="entry name" value="MFS general substrate transporter"/>
    <property type="match status" value="1"/>
</dbReference>
<feature type="transmembrane region" description="Helical" evidence="6">
    <location>
        <begin position="608"/>
        <end position="628"/>
    </location>
</feature>
<keyword evidence="9" id="KW-1185">Reference proteome</keyword>
<dbReference type="FunFam" id="1.20.1250.20:FF:000460">
    <property type="entry name" value="MFS multidrug transporter, putative"/>
    <property type="match status" value="1"/>
</dbReference>
<evidence type="ECO:0000256" key="4">
    <source>
        <dbReference type="ARBA" id="ARBA00023136"/>
    </source>
</evidence>
<dbReference type="InterPro" id="IPR011701">
    <property type="entry name" value="MFS"/>
</dbReference>
<gene>
    <name evidence="8" type="ORF">BOTCAL_0065g00170</name>
</gene>
<dbReference type="Proteomes" id="UP000297299">
    <property type="component" value="Unassembled WGS sequence"/>
</dbReference>
<dbReference type="STRING" id="38488.A0A4Y8D9M8"/>
<feature type="transmembrane region" description="Helical" evidence="6">
    <location>
        <begin position="355"/>
        <end position="374"/>
    </location>
</feature>
<dbReference type="InterPro" id="IPR036259">
    <property type="entry name" value="MFS_trans_sf"/>
</dbReference>
<evidence type="ECO:0000256" key="5">
    <source>
        <dbReference type="SAM" id="MobiDB-lite"/>
    </source>
</evidence>
<dbReference type="Pfam" id="PF07690">
    <property type="entry name" value="MFS_1"/>
    <property type="match status" value="1"/>
</dbReference>
<feature type="transmembrane region" description="Helical" evidence="6">
    <location>
        <begin position="198"/>
        <end position="223"/>
    </location>
</feature>
<dbReference type="GO" id="GO:0016020">
    <property type="term" value="C:membrane"/>
    <property type="evidence" value="ECO:0007669"/>
    <property type="project" value="UniProtKB-SubCell"/>
</dbReference>
<dbReference type="PANTHER" id="PTHR23502:SF33">
    <property type="entry name" value="MAJOR FACILITATOR SUPERFAMILY (MFS) PROFILE DOMAIN-CONTAINING PROTEIN-RELATED"/>
    <property type="match status" value="1"/>
</dbReference>
<feature type="transmembrane region" description="Helical" evidence="6">
    <location>
        <begin position="435"/>
        <end position="454"/>
    </location>
</feature>
<dbReference type="PANTHER" id="PTHR23502">
    <property type="entry name" value="MAJOR FACILITATOR SUPERFAMILY"/>
    <property type="match status" value="1"/>
</dbReference>
<feature type="compositionally biased region" description="Polar residues" evidence="5">
    <location>
        <begin position="80"/>
        <end position="95"/>
    </location>
</feature>
<dbReference type="Gene3D" id="1.20.1250.20">
    <property type="entry name" value="MFS general substrate transporter like domains"/>
    <property type="match status" value="1"/>
</dbReference>
<feature type="region of interest" description="Disordered" evidence="5">
    <location>
        <begin position="144"/>
        <end position="190"/>
    </location>
</feature>
<dbReference type="CDD" id="cd17323">
    <property type="entry name" value="MFS_Tpo1_MDR_like"/>
    <property type="match status" value="1"/>
</dbReference>
<feature type="transmembrane region" description="Helical" evidence="6">
    <location>
        <begin position="515"/>
        <end position="534"/>
    </location>
</feature>
<keyword evidence="2 6" id="KW-0812">Transmembrane</keyword>
<feature type="domain" description="Major facilitator superfamily (MFS) profile" evidence="7">
    <location>
        <begin position="200"/>
        <end position="629"/>
    </location>
</feature>
<evidence type="ECO:0000259" key="7">
    <source>
        <dbReference type="PROSITE" id="PS50850"/>
    </source>
</evidence>
<evidence type="ECO:0000256" key="1">
    <source>
        <dbReference type="ARBA" id="ARBA00004141"/>
    </source>
</evidence>
<evidence type="ECO:0000256" key="2">
    <source>
        <dbReference type="ARBA" id="ARBA00022692"/>
    </source>
</evidence>
<dbReference type="EMBL" id="PHWZ01000065">
    <property type="protein sequence ID" value="TEY75132.1"/>
    <property type="molecule type" value="Genomic_DNA"/>
</dbReference>
<feature type="transmembrane region" description="Helical" evidence="6">
    <location>
        <begin position="575"/>
        <end position="596"/>
    </location>
</feature>
<keyword evidence="4 6" id="KW-0472">Membrane</keyword>
<feature type="transmembrane region" description="Helical" evidence="6">
    <location>
        <begin position="540"/>
        <end position="563"/>
    </location>
</feature>
<accession>A0A4Y8D9M8</accession>
<dbReference type="PROSITE" id="PS50850">
    <property type="entry name" value="MFS"/>
    <property type="match status" value="1"/>
</dbReference>
<name>A0A4Y8D9M8_9HELO</name>
<feature type="region of interest" description="Disordered" evidence="5">
    <location>
        <begin position="116"/>
        <end position="135"/>
    </location>
</feature>
<evidence type="ECO:0000313" key="8">
    <source>
        <dbReference type="EMBL" id="TEY75132.1"/>
    </source>
</evidence>
<feature type="transmembrane region" description="Helical" evidence="6">
    <location>
        <begin position="329"/>
        <end position="349"/>
    </location>
</feature>
<evidence type="ECO:0000256" key="6">
    <source>
        <dbReference type="SAM" id="Phobius"/>
    </source>
</evidence>
<feature type="transmembrane region" description="Helical" evidence="6">
    <location>
        <begin position="292"/>
        <end position="317"/>
    </location>
</feature>
<comment type="subcellular location">
    <subcellularLocation>
        <location evidence="1">Membrane</location>
        <topology evidence="1">Multi-pass membrane protein</topology>
    </subcellularLocation>
</comment>
<protein>
    <recommendedName>
        <fullName evidence="7">Major facilitator superfamily (MFS) profile domain-containing protein</fullName>
    </recommendedName>
</protein>
<dbReference type="GO" id="GO:0022857">
    <property type="term" value="F:transmembrane transporter activity"/>
    <property type="evidence" value="ECO:0007669"/>
    <property type="project" value="InterPro"/>
</dbReference>
<evidence type="ECO:0000313" key="9">
    <source>
        <dbReference type="Proteomes" id="UP000297299"/>
    </source>
</evidence>
<keyword evidence="3 6" id="KW-1133">Transmembrane helix</keyword>
<feature type="transmembrane region" description="Helical" evidence="6">
    <location>
        <begin position="235"/>
        <end position="255"/>
    </location>
</feature>
<sequence length="629" mass="69562">MASPEKKERLYEFPYNTEDYDYHYYLDIPYGYDVETSTYNSALETAQDFTSSIYEDTYEGKMERKDSLELEALNARSLYTTPESSPIGPSQMERQMSTKSTKSFKSTPGLFKMMSIRNLKRSPPPEPPSKSIRDTYPENFAMTSEESLVASSKPSRPFSEDTLASSLKLSRPASEEIKVPSGQDDPSHPRNLTDKKKWLMLASVSLITFLSPLSSSIVAPGITLMNKEFGTTSDILDTFVVSMFIFGFAAGPLVLSPLSEIYGRQPILMYCNFLLTIWQLGCALAPNIHLLILFRFFAGLGGSACLAIGGGVVADLFPIQQRGKAQAMFVMGPLFGPVLGPVIGGFIAQRAGWRWVYWVLLIACACLSVFYVIVGKETSAPVLIRRKTAALRKETGNESLISAYDAKKPAAALKLKAVLLTGIARPFRMMFSSPILPMLALWMSFIFGLIYLLLTSIAQVFEQKYGFSIEIASLAYLGLGLGFFLGMFTVAKTSDPTIISLTKKNNGVYQPEFRLRNGLFFAFFIPGSFFWYGWSSYYGVHWIVPILGLIPFGFGTMGVFAGIQTYYIDTGKQYAASAMAGLTAIRCLFAAFLPLAGRPLYNNLGLGWGNSVLGFIALSLIPAPFFIYK</sequence>
<feature type="transmembrane region" description="Helical" evidence="6">
    <location>
        <begin position="267"/>
        <end position="286"/>
    </location>
</feature>
<proteinExistence type="predicted"/>
<dbReference type="InterPro" id="IPR020846">
    <property type="entry name" value="MFS_dom"/>
</dbReference>
<comment type="caution">
    <text evidence="8">The sequence shown here is derived from an EMBL/GenBank/DDBJ whole genome shotgun (WGS) entry which is preliminary data.</text>
</comment>
<feature type="region of interest" description="Disordered" evidence="5">
    <location>
        <begin position="80"/>
        <end position="104"/>
    </location>
</feature>
<organism evidence="8 9">
    <name type="scientific">Botryotinia calthae</name>
    <dbReference type="NCBI Taxonomy" id="38488"/>
    <lineage>
        <taxon>Eukaryota</taxon>
        <taxon>Fungi</taxon>
        <taxon>Dikarya</taxon>
        <taxon>Ascomycota</taxon>
        <taxon>Pezizomycotina</taxon>
        <taxon>Leotiomycetes</taxon>
        <taxon>Helotiales</taxon>
        <taxon>Sclerotiniaceae</taxon>
        <taxon>Botryotinia</taxon>
    </lineage>
</organism>
<feature type="compositionally biased region" description="Polar residues" evidence="5">
    <location>
        <begin position="144"/>
        <end position="154"/>
    </location>
</feature>
<feature type="transmembrane region" description="Helical" evidence="6">
    <location>
        <begin position="474"/>
        <end position="494"/>
    </location>
</feature>
<dbReference type="AlphaFoldDB" id="A0A4Y8D9M8"/>
<dbReference type="OrthoDB" id="5296287at2759"/>
<evidence type="ECO:0000256" key="3">
    <source>
        <dbReference type="ARBA" id="ARBA00022989"/>
    </source>
</evidence>